<dbReference type="InterPro" id="IPR050779">
    <property type="entry name" value="Transglutaminase"/>
</dbReference>
<dbReference type="AlphaFoldDB" id="A0A443RGS0"/>
<evidence type="ECO:0000256" key="1">
    <source>
        <dbReference type="PIRSR" id="PIRSR000459-1"/>
    </source>
</evidence>
<accession>A0A443RGS0</accession>
<dbReference type="Gene3D" id="3.90.260.10">
    <property type="entry name" value="Transglutaminase-like"/>
    <property type="match status" value="1"/>
</dbReference>
<feature type="active site" evidence="1">
    <location>
        <position position="236"/>
    </location>
</feature>
<dbReference type="Proteomes" id="UP000285301">
    <property type="component" value="Unassembled WGS sequence"/>
</dbReference>
<protein>
    <submittedName>
        <fullName evidence="3">Hemocyte protein-glutamine gamma-glutamyltransferase-like protein</fullName>
    </submittedName>
</protein>
<dbReference type="PANTHER" id="PTHR11590:SF40">
    <property type="entry name" value="HEMOCYTE PROTEIN-GLUTAMINE GAMMA-GLUTAMYLTRANSFERASE-LIKE PROTEIN"/>
    <property type="match status" value="1"/>
</dbReference>
<comment type="caution">
    <text evidence="3">The sequence shown here is derived from an EMBL/GenBank/DDBJ whole genome shotgun (WGS) entry which is preliminary data.</text>
</comment>
<dbReference type="PIRSF" id="PIRSF000459">
    <property type="entry name" value="TGM_EBP42"/>
    <property type="match status" value="1"/>
</dbReference>
<feature type="domain" description="Transglutaminase-like" evidence="2">
    <location>
        <begin position="168"/>
        <end position="262"/>
    </location>
</feature>
<dbReference type="Gene3D" id="2.60.40.10">
    <property type="entry name" value="Immunoglobulins"/>
    <property type="match status" value="2"/>
</dbReference>
<dbReference type="FunFam" id="3.90.260.10:FF:000002">
    <property type="entry name" value="Erythrocyte membrane protein band 4.2"/>
    <property type="match status" value="1"/>
</dbReference>
<dbReference type="OrthoDB" id="437511at2759"/>
<name>A0A443RGS0_9ACAR</name>
<keyword evidence="4" id="KW-1185">Reference proteome</keyword>
<dbReference type="Pfam" id="PF01841">
    <property type="entry name" value="Transglut_core"/>
    <property type="match status" value="1"/>
</dbReference>
<feature type="active site" evidence="1">
    <location>
        <position position="259"/>
    </location>
</feature>
<reference evidence="3 4" key="1">
    <citation type="journal article" date="2018" name="Gigascience">
        <title>Genomes of trombidid mites reveal novel predicted allergens and laterally-transferred genes associated with secondary metabolism.</title>
        <authorList>
            <person name="Dong X."/>
            <person name="Chaisiri K."/>
            <person name="Xia D."/>
            <person name="Armstrong S.D."/>
            <person name="Fang Y."/>
            <person name="Donnelly M.J."/>
            <person name="Kadowaki T."/>
            <person name="McGarry J.W."/>
            <person name="Darby A.C."/>
            <person name="Makepeace B.L."/>
        </authorList>
    </citation>
    <scope>NUCLEOTIDE SEQUENCE [LARGE SCALE GENOMIC DNA]</scope>
    <source>
        <strain evidence="3">UoL-WK</strain>
    </source>
</reference>
<dbReference type="SUPFAM" id="SSF49309">
    <property type="entry name" value="Transglutaminase, two C-terminal domains"/>
    <property type="match status" value="2"/>
</dbReference>
<dbReference type="STRING" id="1965070.A0A443RGS0"/>
<dbReference type="InterPro" id="IPR002931">
    <property type="entry name" value="Transglutaminase-like"/>
</dbReference>
<gene>
    <name evidence="3" type="ORF">B4U79_15501</name>
</gene>
<dbReference type="InterPro" id="IPR038765">
    <property type="entry name" value="Papain-like_cys_pep_sf"/>
</dbReference>
<feature type="non-terminal residue" evidence="3">
    <location>
        <position position="1"/>
    </location>
</feature>
<dbReference type="SUPFAM" id="SSF54001">
    <property type="entry name" value="Cysteine proteinases"/>
    <property type="match status" value="1"/>
</dbReference>
<dbReference type="InterPro" id="IPR036238">
    <property type="entry name" value="Transglutaminase_C_sf"/>
</dbReference>
<dbReference type="PANTHER" id="PTHR11590">
    <property type="entry name" value="PROTEIN-GLUTAMINE GAMMA-GLUTAMYLTRANSFERASE"/>
    <property type="match status" value="1"/>
</dbReference>
<dbReference type="InterPro" id="IPR023608">
    <property type="entry name" value="Transglutaminase_animal"/>
</dbReference>
<keyword evidence="3" id="KW-0808">Transferase</keyword>
<dbReference type="InterPro" id="IPR036985">
    <property type="entry name" value="Transglutaminase-like_sf"/>
</dbReference>
<proteinExistence type="predicted"/>
<feature type="active site" evidence="1">
    <location>
        <position position="176"/>
    </location>
</feature>
<dbReference type="SMART" id="SM00460">
    <property type="entry name" value="TGc"/>
    <property type="match status" value="1"/>
</dbReference>
<sequence length="592" mass="66738">SQVGKEYKSIFVPVNNTKEVGDWTADYYKLENENDTMHINHILQLLEDDVYLPDEKQREEYILNDFGEIYQGSAEQINTKPWKFGQFNKYMLPTITFLLESYGLSYEQLSNATLISRAISSVTNANDISETRRGIIVGNWGDNFEPYAPPGYWKGSVEIIKQFYESHFRPVRYGQCWVFACTATSLARAIGLPARPVTCFGSRHDADESLTIDTFFDEDGEPIESMNGIEMAWNFHAWTEVWMKRTDLPNGYGGWQAIDATPQERSDGLSQAGPVSLFAVRTGEISKKFDTAFAYGEVDGILVHWHRNKSSDLGWTRVVPLNIPTTIYTKGIGQFSEDENSLVDVTNNYKYPEGSIERQMARLKARQNRGLKFVFGDSAVIELVDFNLTADRVMIGEPFKVKLEISNKNNRVVKISSMLNVKSTHYNGGIAADIVKNRNDFSIASNGSVTHEITVVADEYLHKLVPFNSIKIYAIVMVESEKIWSQEKSFVISQPRLNMSVSGHMRVGEVVLLNVSFTNPLNKQLTNSVLSIEAGDVQIIKEFGNIGAKQTFSYIASVRLTKAEYETIVASFDSSELKDIHGYLTMAVSNND</sequence>
<evidence type="ECO:0000313" key="3">
    <source>
        <dbReference type="EMBL" id="RWS14443.1"/>
    </source>
</evidence>
<organism evidence="3 4">
    <name type="scientific">Dinothrombium tinctorium</name>
    <dbReference type="NCBI Taxonomy" id="1965070"/>
    <lineage>
        <taxon>Eukaryota</taxon>
        <taxon>Metazoa</taxon>
        <taxon>Ecdysozoa</taxon>
        <taxon>Arthropoda</taxon>
        <taxon>Chelicerata</taxon>
        <taxon>Arachnida</taxon>
        <taxon>Acari</taxon>
        <taxon>Acariformes</taxon>
        <taxon>Trombidiformes</taxon>
        <taxon>Prostigmata</taxon>
        <taxon>Anystina</taxon>
        <taxon>Parasitengona</taxon>
        <taxon>Trombidioidea</taxon>
        <taxon>Trombidiidae</taxon>
        <taxon>Dinothrombium</taxon>
    </lineage>
</organism>
<dbReference type="GO" id="GO:0003810">
    <property type="term" value="F:protein-glutamine gamma-glutamyltransferase activity"/>
    <property type="evidence" value="ECO:0007669"/>
    <property type="project" value="InterPro"/>
</dbReference>
<dbReference type="InterPro" id="IPR013783">
    <property type="entry name" value="Ig-like_fold"/>
</dbReference>
<evidence type="ECO:0000259" key="2">
    <source>
        <dbReference type="SMART" id="SM00460"/>
    </source>
</evidence>
<evidence type="ECO:0000313" key="4">
    <source>
        <dbReference type="Proteomes" id="UP000285301"/>
    </source>
</evidence>
<dbReference type="EMBL" id="NCKU01000718">
    <property type="protein sequence ID" value="RWS14443.1"/>
    <property type="molecule type" value="Genomic_DNA"/>
</dbReference>